<dbReference type="Proteomes" id="UP001140206">
    <property type="component" value="Chromosome 5"/>
</dbReference>
<dbReference type="PANTHER" id="PTHR13237:SF8">
    <property type="entry name" value="SOMETHING ABOUT SILENCING PROTEIN 10"/>
    <property type="match status" value="1"/>
</dbReference>
<dbReference type="InterPro" id="IPR018972">
    <property type="entry name" value="Sas10_C_dom"/>
</dbReference>
<dbReference type="GO" id="GO:0032040">
    <property type="term" value="C:small-subunit processome"/>
    <property type="evidence" value="ECO:0007669"/>
    <property type="project" value="TreeGrafter"/>
</dbReference>
<feature type="region of interest" description="Disordered" evidence="5">
    <location>
        <begin position="567"/>
        <end position="624"/>
    </location>
</feature>
<dbReference type="GO" id="GO:0000462">
    <property type="term" value="P:maturation of SSU-rRNA from tricistronic rRNA transcript (SSU-rRNA, 5.8S rRNA, LSU-rRNA)"/>
    <property type="evidence" value="ECO:0007669"/>
    <property type="project" value="TreeGrafter"/>
</dbReference>
<evidence type="ECO:0000256" key="2">
    <source>
        <dbReference type="ARBA" id="ARBA00010979"/>
    </source>
</evidence>
<comment type="subcellular location">
    <subcellularLocation>
        <location evidence="1">Nucleus</location>
    </subcellularLocation>
</comment>
<accession>A0AAV8C131</accession>
<dbReference type="EMBL" id="JAMFTS010000005">
    <property type="protein sequence ID" value="KAJ4749196.1"/>
    <property type="molecule type" value="Genomic_DNA"/>
</dbReference>
<feature type="compositionally biased region" description="Acidic residues" evidence="5">
    <location>
        <begin position="72"/>
        <end position="83"/>
    </location>
</feature>
<protein>
    <submittedName>
        <fullName evidence="7">Something about silencing protein 10</fullName>
    </submittedName>
</protein>
<feature type="compositionally biased region" description="Acidic residues" evidence="5">
    <location>
        <begin position="111"/>
        <end position="123"/>
    </location>
</feature>
<reference evidence="7" key="1">
    <citation type="submission" date="2022-08" db="EMBL/GenBank/DDBJ databases">
        <authorList>
            <person name="Marques A."/>
        </authorList>
    </citation>
    <scope>NUCLEOTIDE SEQUENCE</scope>
    <source>
        <strain evidence="7">RhyPub2mFocal</strain>
        <tissue evidence="7">Leaves</tissue>
    </source>
</reference>
<feature type="region of interest" description="Disordered" evidence="5">
    <location>
        <begin position="1"/>
        <end position="29"/>
    </location>
</feature>
<evidence type="ECO:0000256" key="5">
    <source>
        <dbReference type="SAM" id="MobiDB-lite"/>
    </source>
</evidence>
<evidence type="ECO:0000313" key="7">
    <source>
        <dbReference type="EMBL" id="KAJ4749196.1"/>
    </source>
</evidence>
<comment type="caution">
    <text evidence="7">The sequence shown here is derived from an EMBL/GenBank/DDBJ whole genome shotgun (WGS) entry which is preliminary data.</text>
</comment>
<proteinExistence type="inferred from homology"/>
<organism evidence="7 8">
    <name type="scientific">Rhynchospora pubera</name>
    <dbReference type="NCBI Taxonomy" id="906938"/>
    <lineage>
        <taxon>Eukaryota</taxon>
        <taxon>Viridiplantae</taxon>
        <taxon>Streptophyta</taxon>
        <taxon>Embryophyta</taxon>
        <taxon>Tracheophyta</taxon>
        <taxon>Spermatophyta</taxon>
        <taxon>Magnoliopsida</taxon>
        <taxon>Liliopsida</taxon>
        <taxon>Poales</taxon>
        <taxon>Cyperaceae</taxon>
        <taxon>Cyperoideae</taxon>
        <taxon>Rhynchosporeae</taxon>
        <taxon>Rhynchospora</taxon>
    </lineage>
</organism>
<name>A0AAV8C131_9POAL</name>
<evidence type="ECO:0000256" key="3">
    <source>
        <dbReference type="ARBA" id="ARBA00022553"/>
    </source>
</evidence>
<feature type="compositionally biased region" description="Acidic residues" evidence="5">
    <location>
        <begin position="19"/>
        <end position="29"/>
    </location>
</feature>
<gene>
    <name evidence="7" type="ORF">LUZ62_083601</name>
</gene>
<feature type="region of interest" description="Disordered" evidence="5">
    <location>
        <begin position="174"/>
        <end position="210"/>
    </location>
</feature>
<feature type="compositionally biased region" description="Basic and acidic residues" evidence="5">
    <location>
        <begin position="50"/>
        <end position="60"/>
    </location>
</feature>
<feature type="region of interest" description="Disordered" evidence="5">
    <location>
        <begin position="505"/>
        <end position="547"/>
    </location>
</feature>
<keyword evidence="4" id="KW-0539">Nucleus</keyword>
<evidence type="ECO:0000256" key="4">
    <source>
        <dbReference type="ARBA" id="ARBA00023242"/>
    </source>
</evidence>
<evidence type="ECO:0000256" key="1">
    <source>
        <dbReference type="ARBA" id="ARBA00004123"/>
    </source>
</evidence>
<dbReference type="Pfam" id="PF09368">
    <property type="entry name" value="Sas10"/>
    <property type="match status" value="1"/>
</dbReference>
<keyword evidence="8" id="KW-1185">Reference proteome</keyword>
<evidence type="ECO:0000259" key="6">
    <source>
        <dbReference type="Pfam" id="PF09368"/>
    </source>
</evidence>
<dbReference type="AlphaFoldDB" id="A0AAV8C131"/>
<feature type="compositionally biased region" description="Acidic residues" evidence="5">
    <location>
        <begin position="513"/>
        <end position="544"/>
    </location>
</feature>
<feature type="compositionally biased region" description="Basic residues" evidence="5">
    <location>
        <begin position="593"/>
        <end position="622"/>
    </location>
</feature>
<comment type="similarity">
    <text evidence="2">Belongs to the SAS10 family.</text>
</comment>
<sequence length="747" mass="85352">MGKKRQRQRQVKKKRPDSDDNADAFWEDDHSDDEIDAFHKHRHLIPLHVEDESHDGHMDQPHPVFDFHFQPDDDSDQSDDDDAQQPHSPPRGFAAKIARQAKYLKQKFGGGEDETDDDEDENDQQINNKSWGGRKNIYYNADTADSEIRSSDEELPKEEEAEVLRIQREKARSLSMADLGLQDDDDVESDYDKKSQGGLQDDKSKGKSKWDTLDASYEEIKKDVGALSEEEQMDVVFSSAPELIGLLSELNEAIDQLNEVKADDGKVNGEDNMGKAAVKQSEAKEALLLMYCQAICFFLLLKSEGLPVRDHPVIGRLVEIKNMLQKLKEIEERNPFPTEQTMNLSKRADTHKIGVAQVYQQQEKLLERVSRDEVKLLEAKINQQQPVKETAIQKAKQQDQDVKIGSQSLEMLKIRANLEAKLREKGLYSSKTKLKKSLSTNPTNRNFASIGDFDDEVENAKSSSKSKLSQIVLNKAKKVKFASGDDDLPKRDDIGERRRKHELRVLGKIGADNDNEDDGNHDDRDDNDDEEVLDDDDDASEDEFYNQTKRKHVEKLITRQQLNSMKQIVPSEEAEQQADGKRQISYQMNKNKGLTRHRKKDLKNPRKKYRAKHSKWEKRRKGQVRDIRHASGSYGGESSGINPFVSHKHSLSLSRDSLEILLKRFDDDFLFLYISVFRVLCAHLEICSGVEPPNGCQPFMHICSHVHFTMQHVYYEAKELSATSPSGQAQPSATRHLIKCLCLVAYL</sequence>
<feature type="domain" description="Sas10 C-terminal" evidence="6">
    <location>
        <begin position="579"/>
        <end position="647"/>
    </location>
</feature>
<keyword evidence="3" id="KW-0597">Phosphoprotein</keyword>
<evidence type="ECO:0000313" key="8">
    <source>
        <dbReference type="Proteomes" id="UP001140206"/>
    </source>
</evidence>
<feature type="compositionally biased region" description="Basic and acidic residues" evidence="5">
    <location>
        <begin position="190"/>
        <end position="210"/>
    </location>
</feature>
<dbReference type="InterPro" id="IPR007146">
    <property type="entry name" value="Sas10/Utp3/C1D"/>
</dbReference>
<feature type="compositionally biased region" description="Basic residues" evidence="5">
    <location>
        <begin position="1"/>
        <end position="15"/>
    </location>
</feature>
<dbReference type="Pfam" id="PF04000">
    <property type="entry name" value="Sas10_Utp3"/>
    <property type="match status" value="1"/>
</dbReference>
<feature type="region of interest" description="Disordered" evidence="5">
    <location>
        <begin position="50"/>
        <end position="161"/>
    </location>
</feature>
<dbReference type="PANTHER" id="PTHR13237">
    <property type="entry name" value="SOMETHING ABOUT SILENCING PROTEIN 10-RELATED"/>
    <property type="match status" value="1"/>
</dbReference>